<feature type="non-terminal residue" evidence="1">
    <location>
        <position position="1"/>
    </location>
</feature>
<keyword evidence="2" id="KW-1185">Reference proteome</keyword>
<protein>
    <recommendedName>
        <fullName evidence="3">DUF4878 domain-containing protein</fullName>
    </recommendedName>
</protein>
<organism evidence="1 2">
    <name type="scientific">Paenibacillus alba</name>
    <dbReference type="NCBI Taxonomy" id="1197127"/>
    <lineage>
        <taxon>Bacteria</taxon>
        <taxon>Bacillati</taxon>
        <taxon>Bacillota</taxon>
        <taxon>Bacilli</taxon>
        <taxon>Bacillales</taxon>
        <taxon>Paenibacillaceae</taxon>
        <taxon>Paenibacillus</taxon>
    </lineage>
</organism>
<proteinExistence type="predicted"/>
<evidence type="ECO:0008006" key="3">
    <source>
        <dbReference type="Google" id="ProtNLM"/>
    </source>
</evidence>
<dbReference type="Proteomes" id="UP001338137">
    <property type="component" value="Unassembled WGS sequence"/>
</dbReference>
<reference evidence="1 2" key="1">
    <citation type="submission" date="2023-03" db="EMBL/GenBank/DDBJ databases">
        <title>Bacillus Genome Sequencing.</title>
        <authorList>
            <person name="Dunlap C."/>
        </authorList>
    </citation>
    <scope>NUCLEOTIDE SEQUENCE [LARGE SCALE GENOMIC DNA]</scope>
    <source>
        <strain evidence="1 2">BD-533</strain>
    </source>
</reference>
<name>A0ABU6GER8_9BACL</name>
<comment type="caution">
    <text evidence="1">The sequence shown here is derived from an EMBL/GenBank/DDBJ whole genome shotgun (WGS) entry which is preliminary data.</text>
</comment>
<evidence type="ECO:0000313" key="2">
    <source>
        <dbReference type="Proteomes" id="UP001338137"/>
    </source>
</evidence>
<dbReference type="EMBL" id="JARLKY010000168">
    <property type="protein sequence ID" value="MEC0232729.1"/>
    <property type="molecule type" value="Genomic_DNA"/>
</dbReference>
<evidence type="ECO:0000313" key="1">
    <source>
        <dbReference type="EMBL" id="MEC0232729.1"/>
    </source>
</evidence>
<gene>
    <name evidence="1" type="ORF">P4I72_37130</name>
</gene>
<sequence>TTNIDMKKEIALKLKDLINIDEDFVIKFKKGRLKSTILEQRDALERHTNEEWIEMLNNADSNESEIKTYLTEDSLVISVEIAHVIGDHAEFEINYEDIQKNIKTDNEVWKEFKYFTQ</sequence>
<accession>A0ABU6GER8</accession>